<dbReference type="PANTHER" id="PTHR46512:SF9">
    <property type="entry name" value="PEPTIDYLPROLYL ISOMERASE"/>
    <property type="match status" value="1"/>
</dbReference>
<organism evidence="6 7">
    <name type="scientific">Babesia ovata</name>
    <dbReference type="NCBI Taxonomy" id="189622"/>
    <lineage>
        <taxon>Eukaryota</taxon>
        <taxon>Sar</taxon>
        <taxon>Alveolata</taxon>
        <taxon>Apicomplexa</taxon>
        <taxon>Aconoidasida</taxon>
        <taxon>Piroplasmida</taxon>
        <taxon>Babesiidae</taxon>
        <taxon>Babesia</taxon>
    </lineage>
</organism>
<evidence type="ECO:0000256" key="4">
    <source>
        <dbReference type="ARBA" id="ARBA00023235"/>
    </source>
</evidence>
<dbReference type="InterPro" id="IPR050754">
    <property type="entry name" value="FKBP4/5/8-like"/>
</dbReference>
<protein>
    <recommendedName>
        <fullName evidence="2">peptidylprolyl isomerase</fullName>
        <ecNumber evidence="2">5.2.1.8</ecNumber>
    </recommendedName>
</protein>
<dbReference type="PROSITE" id="PS50005">
    <property type="entry name" value="TPR"/>
    <property type="match status" value="1"/>
</dbReference>
<keyword evidence="4" id="KW-0413">Isomerase</keyword>
<evidence type="ECO:0000256" key="1">
    <source>
        <dbReference type="ARBA" id="ARBA00000971"/>
    </source>
</evidence>
<accession>A0A2H6K9N6</accession>
<dbReference type="OrthoDB" id="433738at2759"/>
<proteinExistence type="predicted"/>
<dbReference type="EC" id="5.2.1.8" evidence="2"/>
<keyword evidence="3" id="KW-0697">Rotamase</keyword>
<dbReference type="AlphaFoldDB" id="A0A2H6K9N6"/>
<name>A0A2H6K9N6_9APIC</name>
<keyword evidence="7" id="KW-1185">Reference proteome</keyword>
<dbReference type="GO" id="GO:0003755">
    <property type="term" value="F:peptidyl-prolyl cis-trans isomerase activity"/>
    <property type="evidence" value="ECO:0007669"/>
    <property type="project" value="UniProtKB-EC"/>
</dbReference>
<dbReference type="InterPro" id="IPR019734">
    <property type="entry name" value="TPR_rpt"/>
</dbReference>
<keyword evidence="5" id="KW-0802">TPR repeat</keyword>
<dbReference type="SUPFAM" id="SSF48452">
    <property type="entry name" value="TPR-like"/>
    <property type="match status" value="1"/>
</dbReference>
<comment type="caution">
    <text evidence="6">The sequence shown here is derived from an EMBL/GenBank/DDBJ whole genome shotgun (WGS) entry which is preliminary data.</text>
</comment>
<dbReference type="RefSeq" id="XP_028865946.1">
    <property type="nucleotide sequence ID" value="XM_029010113.1"/>
</dbReference>
<dbReference type="PANTHER" id="PTHR46512">
    <property type="entry name" value="PEPTIDYLPROLYL ISOMERASE"/>
    <property type="match status" value="1"/>
</dbReference>
<dbReference type="SMART" id="SM00028">
    <property type="entry name" value="TPR"/>
    <property type="match status" value="2"/>
</dbReference>
<evidence type="ECO:0000313" key="6">
    <source>
        <dbReference type="EMBL" id="GBE59703.1"/>
    </source>
</evidence>
<feature type="repeat" description="TPR" evidence="5">
    <location>
        <begin position="96"/>
        <end position="129"/>
    </location>
</feature>
<evidence type="ECO:0000256" key="5">
    <source>
        <dbReference type="PROSITE-ProRule" id="PRU00339"/>
    </source>
</evidence>
<dbReference type="Pfam" id="PF14559">
    <property type="entry name" value="TPR_19"/>
    <property type="match status" value="1"/>
</dbReference>
<dbReference type="GeneID" id="39873473"/>
<evidence type="ECO:0000256" key="3">
    <source>
        <dbReference type="ARBA" id="ARBA00023110"/>
    </source>
</evidence>
<dbReference type="VEuPathDB" id="PiroplasmaDB:BOVATA_011960"/>
<dbReference type="InterPro" id="IPR011990">
    <property type="entry name" value="TPR-like_helical_dom_sf"/>
</dbReference>
<gene>
    <name evidence="6" type="ORF">BOVATA_011960</name>
</gene>
<dbReference type="Proteomes" id="UP000236319">
    <property type="component" value="Unassembled WGS sequence"/>
</dbReference>
<evidence type="ECO:0000313" key="7">
    <source>
        <dbReference type="Proteomes" id="UP000236319"/>
    </source>
</evidence>
<comment type="catalytic activity">
    <reaction evidence="1">
        <text>[protein]-peptidylproline (omega=180) = [protein]-peptidylproline (omega=0)</text>
        <dbReference type="Rhea" id="RHEA:16237"/>
        <dbReference type="Rhea" id="RHEA-COMP:10747"/>
        <dbReference type="Rhea" id="RHEA-COMP:10748"/>
        <dbReference type="ChEBI" id="CHEBI:83833"/>
        <dbReference type="ChEBI" id="CHEBI:83834"/>
        <dbReference type="EC" id="5.2.1.8"/>
    </reaction>
</comment>
<dbReference type="Gene3D" id="1.25.40.10">
    <property type="entry name" value="Tetratricopeptide repeat domain"/>
    <property type="match status" value="1"/>
</dbReference>
<dbReference type="EMBL" id="BDSA01000001">
    <property type="protein sequence ID" value="GBE59703.1"/>
    <property type="molecule type" value="Genomic_DNA"/>
</dbReference>
<sequence length="220" mass="24747">MSAKLKGAELYKKGDLDGAIDAWFQGIRALQFILNKKEEFHRDAPSKEDMQQKWSFFVNSYVQLSSNMSLALLKKGDYSGCIKYCNDALQYDKTNLKAFLRITQANAELGQFSKAVQHCNDALKIHPDNAELKMLKKKVLAQAAAHDRSQKHIMKGIFQKIEQDPRSLSGPKESLVSKVLSKAAGIAWKVAYPVLRLLGRYVKAVLIDFVVNPFKAAQNL</sequence>
<evidence type="ECO:0000256" key="2">
    <source>
        <dbReference type="ARBA" id="ARBA00013194"/>
    </source>
</evidence>
<reference evidence="6 7" key="1">
    <citation type="journal article" date="2017" name="BMC Genomics">
        <title>Whole-genome assembly of Babesia ovata and comparative genomics between closely related pathogens.</title>
        <authorList>
            <person name="Yamagishi J."/>
            <person name="Asada M."/>
            <person name="Hakimi H."/>
            <person name="Tanaka T.Q."/>
            <person name="Sugimoto C."/>
            <person name="Kawazu S."/>
        </authorList>
    </citation>
    <scope>NUCLEOTIDE SEQUENCE [LARGE SCALE GENOMIC DNA]</scope>
    <source>
        <strain evidence="6 7">Miyake</strain>
    </source>
</reference>